<sequence length="336" mass="38013">MHKARLKDVAQRAKVSNSTVSQYLNGRFDYMSKETQQRIKAAVEELNYTPNPTARNLKGKQTKMVGVVVRDITGFDTSKTIRGIDDYCKKFGYNAIVYNTDFDPEEEKRALESLNDIRVDGIIIASSGKNESLIKNYDKKGLPIVHFQLEHDGSEKRLVTSDYWRAAYDATQYLLSLGHKQVSFVTQTYTNVLSRKARFDGYKAALEANNIEFNNGLILYWDRNRGFETSPVSLLEKENAPTAFFSQHLAITTELLTEFNQHSVSIPEDVSLIGFDEIPMAKFFSVPVSVVKQEPYQVGQEAAKLLLNSLKSLETESKRVRVNCTLTKRASCAPPK</sequence>
<evidence type="ECO:0000259" key="4">
    <source>
        <dbReference type="PROSITE" id="PS50932"/>
    </source>
</evidence>
<dbReference type="PANTHER" id="PTHR30146">
    <property type="entry name" value="LACI-RELATED TRANSCRIPTIONAL REPRESSOR"/>
    <property type="match status" value="1"/>
</dbReference>
<dbReference type="InterPro" id="IPR028082">
    <property type="entry name" value="Peripla_BP_I"/>
</dbReference>
<evidence type="ECO:0000256" key="3">
    <source>
        <dbReference type="ARBA" id="ARBA00023163"/>
    </source>
</evidence>
<protein>
    <submittedName>
        <fullName evidence="5">LacI family transcriptional regulator</fullName>
    </submittedName>
</protein>
<dbReference type="GO" id="GO:0000976">
    <property type="term" value="F:transcription cis-regulatory region binding"/>
    <property type="evidence" value="ECO:0007669"/>
    <property type="project" value="TreeGrafter"/>
</dbReference>
<evidence type="ECO:0000256" key="1">
    <source>
        <dbReference type="ARBA" id="ARBA00023015"/>
    </source>
</evidence>
<dbReference type="EMBL" id="SWCO01000005">
    <property type="protein sequence ID" value="TKB03048.1"/>
    <property type="molecule type" value="Genomic_DNA"/>
</dbReference>
<dbReference type="SMART" id="SM00354">
    <property type="entry name" value="HTH_LACI"/>
    <property type="match status" value="1"/>
</dbReference>
<accession>A0A4U0ZF39</accession>
<evidence type="ECO:0000313" key="6">
    <source>
        <dbReference type="Proteomes" id="UP000305471"/>
    </source>
</evidence>
<dbReference type="PROSITE" id="PS50932">
    <property type="entry name" value="HTH_LACI_2"/>
    <property type="match status" value="1"/>
</dbReference>
<evidence type="ECO:0000313" key="5">
    <source>
        <dbReference type="EMBL" id="TKB03048.1"/>
    </source>
</evidence>
<dbReference type="GO" id="GO:0003700">
    <property type="term" value="F:DNA-binding transcription factor activity"/>
    <property type="evidence" value="ECO:0007669"/>
    <property type="project" value="TreeGrafter"/>
</dbReference>
<dbReference type="Gene3D" id="1.10.260.40">
    <property type="entry name" value="lambda repressor-like DNA-binding domains"/>
    <property type="match status" value="1"/>
</dbReference>
<dbReference type="PANTHER" id="PTHR30146:SF109">
    <property type="entry name" value="HTH-TYPE TRANSCRIPTIONAL REGULATOR GALS"/>
    <property type="match status" value="1"/>
</dbReference>
<keyword evidence="3" id="KW-0804">Transcription</keyword>
<dbReference type="Gene3D" id="3.40.50.2300">
    <property type="match status" value="2"/>
</dbReference>
<dbReference type="SUPFAM" id="SSF53822">
    <property type="entry name" value="Periplasmic binding protein-like I"/>
    <property type="match status" value="1"/>
</dbReference>
<dbReference type="SUPFAM" id="SSF47413">
    <property type="entry name" value="lambda repressor-like DNA-binding domains"/>
    <property type="match status" value="1"/>
</dbReference>
<dbReference type="CDD" id="cd01392">
    <property type="entry name" value="HTH_LacI"/>
    <property type="match status" value="1"/>
</dbReference>
<proteinExistence type="predicted"/>
<keyword evidence="2" id="KW-0238">DNA-binding</keyword>
<dbReference type="Proteomes" id="UP000305471">
    <property type="component" value="Unassembled WGS sequence"/>
</dbReference>
<reference evidence="5 6" key="1">
    <citation type="submission" date="2019-04" db="EMBL/GenBank/DDBJ databases">
        <title>Alteromonas portus sp. nov., an alginate lyase-excreting marine bacterium.</title>
        <authorList>
            <person name="Huang H."/>
            <person name="Mo K."/>
            <person name="Bao S."/>
        </authorList>
    </citation>
    <scope>NUCLEOTIDE SEQUENCE [LARGE SCALE GENOMIC DNA]</scope>
    <source>
        <strain evidence="5 6">HB161718</strain>
    </source>
</reference>
<dbReference type="InterPro" id="IPR010982">
    <property type="entry name" value="Lambda_DNA-bd_dom_sf"/>
</dbReference>
<dbReference type="RefSeq" id="WP_136781775.1">
    <property type="nucleotide sequence ID" value="NZ_SWCO01000005.1"/>
</dbReference>
<comment type="caution">
    <text evidence="5">The sequence shown here is derived from an EMBL/GenBank/DDBJ whole genome shotgun (WGS) entry which is preliminary data.</text>
</comment>
<dbReference type="InterPro" id="IPR000843">
    <property type="entry name" value="HTH_LacI"/>
</dbReference>
<dbReference type="Pfam" id="PF13377">
    <property type="entry name" value="Peripla_BP_3"/>
    <property type="match status" value="1"/>
</dbReference>
<dbReference type="OrthoDB" id="9798934at2"/>
<dbReference type="PROSITE" id="PS00356">
    <property type="entry name" value="HTH_LACI_1"/>
    <property type="match status" value="1"/>
</dbReference>
<gene>
    <name evidence="5" type="ORF">E5672_08295</name>
</gene>
<keyword evidence="1" id="KW-0805">Transcription regulation</keyword>
<feature type="domain" description="HTH lacI-type" evidence="4">
    <location>
        <begin position="4"/>
        <end position="59"/>
    </location>
</feature>
<keyword evidence="6" id="KW-1185">Reference proteome</keyword>
<evidence type="ECO:0000256" key="2">
    <source>
        <dbReference type="ARBA" id="ARBA00023125"/>
    </source>
</evidence>
<dbReference type="AlphaFoldDB" id="A0A4U0ZF39"/>
<dbReference type="Pfam" id="PF00356">
    <property type="entry name" value="LacI"/>
    <property type="match status" value="1"/>
</dbReference>
<organism evidence="5 6">
    <name type="scientific">Alteromonas portus</name>
    <dbReference type="NCBI Taxonomy" id="2565549"/>
    <lineage>
        <taxon>Bacteria</taxon>
        <taxon>Pseudomonadati</taxon>
        <taxon>Pseudomonadota</taxon>
        <taxon>Gammaproteobacteria</taxon>
        <taxon>Alteromonadales</taxon>
        <taxon>Alteromonadaceae</taxon>
        <taxon>Alteromonas/Salinimonas group</taxon>
        <taxon>Alteromonas</taxon>
    </lineage>
</organism>
<dbReference type="InterPro" id="IPR046335">
    <property type="entry name" value="LacI/GalR-like_sensor"/>
</dbReference>
<name>A0A4U0ZF39_9ALTE</name>